<comment type="function">
    <text evidence="1">Confers resistance to late blight (Phytophthora infestans) races carrying the avirulence gene Avr1. Resistance proteins guard the plant against pathogens that contain an appropriate avirulence protein via an indirect interaction with this avirulence protein. That triggers a defense system including the hypersensitive response, which restricts the pathogen growth.</text>
</comment>
<evidence type="ECO:0000259" key="12">
    <source>
        <dbReference type="Pfam" id="PF23559"/>
    </source>
</evidence>
<dbReference type="GO" id="GO:0043531">
    <property type="term" value="F:ADP binding"/>
    <property type="evidence" value="ECO:0007669"/>
    <property type="project" value="InterPro"/>
</dbReference>
<dbReference type="SUPFAM" id="SSF52540">
    <property type="entry name" value="P-loop containing nucleoside triphosphate hydrolases"/>
    <property type="match status" value="1"/>
</dbReference>
<keyword evidence="10" id="KW-0067">ATP-binding</keyword>
<dbReference type="InterPro" id="IPR027417">
    <property type="entry name" value="P-loop_NTPase"/>
</dbReference>
<dbReference type="SUPFAM" id="SSF52058">
    <property type="entry name" value="L domain-like"/>
    <property type="match status" value="1"/>
</dbReference>
<dbReference type="Pfam" id="PF23598">
    <property type="entry name" value="LRR_14"/>
    <property type="match status" value="1"/>
</dbReference>
<dbReference type="EMBL" id="CACTIH010009365">
    <property type="protein sequence ID" value="CAA3030346.1"/>
    <property type="molecule type" value="Genomic_DNA"/>
</dbReference>
<dbReference type="GO" id="GO:0051607">
    <property type="term" value="P:defense response to virus"/>
    <property type="evidence" value="ECO:0007669"/>
    <property type="project" value="UniProtKB-ARBA"/>
</dbReference>
<dbReference type="InterPro" id="IPR002182">
    <property type="entry name" value="NB-ARC"/>
</dbReference>
<comment type="similarity">
    <text evidence="3">Belongs to the disease resistance NB-LRR family.</text>
</comment>
<evidence type="ECO:0000256" key="4">
    <source>
        <dbReference type="ARBA" id="ARBA00022490"/>
    </source>
</evidence>
<keyword evidence="7" id="KW-0677">Repeat</keyword>
<proteinExistence type="inferred from homology"/>
<dbReference type="Gene3D" id="3.80.10.10">
    <property type="entry name" value="Ribonuclease Inhibitor"/>
    <property type="match status" value="1"/>
</dbReference>
<dbReference type="FunFam" id="1.10.10.10:FF:000322">
    <property type="entry name" value="Probable disease resistance protein At1g63360"/>
    <property type="match status" value="1"/>
</dbReference>
<keyword evidence="4" id="KW-0963">Cytoplasm</keyword>
<dbReference type="GO" id="GO:0005524">
    <property type="term" value="F:ATP binding"/>
    <property type="evidence" value="ECO:0007669"/>
    <property type="project" value="UniProtKB-KW"/>
</dbReference>
<dbReference type="Proteomes" id="UP000594638">
    <property type="component" value="Unassembled WGS sequence"/>
</dbReference>
<feature type="domain" description="Disease resistance protein winged helix" evidence="12">
    <location>
        <begin position="410"/>
        <end position="475"/>
    </location>
</feature>
<reference evidence="14 15" key="1">
    <citation type="submission" date="2019-12" db="EMBL/GenBank/DDBJ databases">
        <authorList>
            <person name="Alioto T."/>
            <person name="Alioto T."/>
            <person name="Gomez Garrido J."/>
        </authorList>
    </citation>
    <scope>NUCLEOTIDE SEQUENCE [LARGE SCALE GENOMIC DNA]</scope>
</reference>
<dbReference type="PRINTS" id="PR00364">
    <property type="entry name" value="DISEASERSIST"/>
</dbReference>
<comment type="subcellular location">
    <subcellularLocation>
        <location evidence="2">Cytoplasm</location>
    </subcellularLocation>
</comment>
<evidence type="ECO:0000256" key="8">
    <source>
        <dbReference type="ARBA" id="ARBA00022741"/>
    </source>
</evidence>
<dbReference type="GO" id="GO:0005737">
    <property type="term" value="C:cytoplasm"/>
    <property type="evidence" value="ECO:0007669"/>
    <property type="project" value="UniProtKB-SubCell"/>
</dbReference>
<evidence type="ECO:0000256" key="10">
    <source>
        <dbReference type="ARBA" id="ARBA00022840"/>
    </source>
</evidence>
<evidence type="ECO:0000313" key="15">
    <source>
        <dbReference type="Proteomes" id="UP000594638"/>
    </source>
</evidence>
<dbReference type="Pfam" id="PF00931">
    <property type="entry name" value="NB-ARC"/>
    <property type="match status" value="1"/>
</dbReference>
<accession>A0A8S0V9U6</accession>
<dbReference type="Gramene" id="OE9A095864T1">
    <property type="protein sequence ID" value="OE9A095864C1"/>
    <property type="gene ID" value="OE9A095864"/>
</dbReference>
<evidence type="ECO:0000256" key="7">
    <source>
        <dbReference type="ARBA" id="ARBA00022737"/>
    </source>
</evidence>
<dbReference type="InterPro" id="IPR044974">
    <property type="entry name" value="Disease_R_plants"/>
</dbReference>
<dbReference type="InterPro" id="IPR042197">
    <property type="entry name" value="Apaf_helical"/>
</dbReference>
<keyword evidence="5" id="KW-0433">Leucine-rich repeat</keyword>
<dbReference type="InterPro" id="IPR032675">
    <property type="entry name" value="LRR_dom_sf"/>
</dbReference>
<sequence length="900" mass="103407">MAYAAVLSLRETLLHIFHGCAKFSTKAMSKGQIFPLIHKLNDIRQLLAKSSQNSSEEVKSLEIKIRDMAYHAEDVIEVFQIGLQKRSDSRMEEDLITEIDTIFKNLHEVLTEMDTIIEEMKKIEGRSDEQNLPVYSRSFPSRSAPGDQTKMVGFAEDLMQIKDRLCNEQQSTRQTIPIVGMGGIGKTTLAMNVYSDPFIAHHFHVCAWVTISQQYRIREILLILLDDIGVLTDKIRKESDEQLKERIYKSLKGQRYLIVMDDVWSIDAWNDIQMLFPHDNNGSRILLTTRLTDVADYASSTNHHHLMNFLTEEESWNLFCQKVFGEANFPPKLENVGRAISKNCQGLPLLIVVIARLLAEENESLDYWKNVALNLSSIIAGKKDHCLEKLTLSYNNLPPHLKPCFLYMGIFPENYEIPVSRLIKLWVAEGFLTHSLDAEGYLMELIGRNLISVGQKGSVNGKIKTCRMHDLLRELCVRIAHEENFLYVKSRSLRFLPEEASFKRRLSFHDDASYSGSEEDVTMQSMDLVRSFIYNGWDETQLHSYYYFGCQLLRVLDMVGVELSGFPEEILQLVLLRYIAIACHAVIPASITVLWNLHTLIVEDSTGIASQLPIEIWNMPKLRHLKFSRVILPAPPLNASSLFNLNSLSVLDSLDYDIGQITPLLNKLGIHYHSQSSRSLNHLADLQNLITLKILFDSPANSTIINIALPLSLKKITLERGRIDWEYMRIFGSLPNLEVLKLREYAFQGREWIPNEGEFLQLKFLLIWETDLEHWRANETHFPRLEHLILRNCLNLVEIPSDIGEILTLETIEIDHCSPSAVDSAKKILEDQRSQGNDGLKVFVHPTKTKVYPLKFGIQQDESGGFYRRKTKLDEFKVNHFPNLYLHEGKYWSPMVGKKF</sequence>
<dbReference type="PANTHER" id="PTHR23155">
    <property type="entry name" value="DISEASE RESISTANCE PROTEIN RP"/>
    <property type="match status" value="1"/>
</dbReference>
<evidence type="ECO:0000259" key="11">
    <source>
        <dbReference type="Pfam" id="PF00931"/>
    </source>
</evidence>
<gene>
    <name evidence="14" type="ORF">OLEA9_A095864</name>
</gene>
<dbReference type="PANTHER" id="PTHR23155:SF1152">
    <property type="entry name" value="AAA+ ATPASE DOMAIN-CONTAINING PROTEIN"/>
    <property type="match status" value="1"/>
</dbReference>
<evidence type="ECO:0000256" key="2">
    <source>
        <dbReference type="ARBA" id="ARBA00004496"/>
    </source>
</evidence>
<name>A0A8S0V9U6_OLEEU</name>
<feature type="domain" description="NB-ARC" evidence="11">
    <location>
        <begin position="157"/>
        <end position="325"/>
    </location>
</feature>
<evidence type="ECO:0000256" key="6">
    <source>
        <dbReference type="ARBA" id="ARBA00022667"/>
    </source>
</evidence>
<evidence type="ECO:0000256" key="9">
    <source>
        <dbReference type="ARBA" id="ARBA00022821"/>
    </source>
</evidence>
<dbReference type="InterPro" id="IPR058922">
    <property type="entry name" value="WHD_DRP"/>
</dbReference>
<protein>
    <submittedName>
        <fullName evidence="14">Late blight resistance homolog R1B-16</fullName>
    </submittedName>
</protein>
<evidence type="ECO:0000313" key="14">
    <source>
        <dbReference type="EMBL" id="CAA3030346.1"/>
    </source>
</evidence>
<feature type="domain" description="Disease resistance R13L4/SHOC-2-like LRR" evidence="13">
    <location>
        <begin position="529"/>
        <end position="702"/>
    </location>
</feature>
<evidence type="ECO:0000256" key="1">
    <source>
        <dbReference type="ARBA" id="ARBA00002074"/>
    </source>
</evidence>
<dbReference type="Gene3D" id="1.20.5.4130">
    <property type="match status" value="1"/>
</dbReference>
<evidence type="ECO:0000256" key="3">
    <source>
        <dbReference type="ARBA" id="ARBA00008894"/>
    </source>
</evidence>
<dbReference type="Gene3D" id="1.10.10.10">
    <property type="entry name" value="Winged helix-like DNA-binding domain superfamily/Winged helix DNA-binding domain"/>
    <property type="match status" value="1"/>
</dbReference>
<dbReference type="Gene3D" id="3.40.50.300">
    <property type="entry name" value="P-loop containing nucleotide triphosphate hydrolases"/>
    <property type="match status" value="1"/>
</dbReference>
<keyword evidence="6" id="KW-0381">Hypersensitive response</keyword>
<dbReference type="AlphaFoldDB" id="A0A8S0V9U6"/>
<organism evidence="14 15">
    <name type="scientific">Olea europaea subsp. europaea</name>
    <dbReference type="NCBI Taxonomy" id="158383"/>
    <lineage>
        <taxon>Eukaryota</taxon>
        <taxon>Viridiplantae</taxon>
        <taxon>Streptophyta</taxon>
        <taxon>Embryophyta</taxon>
        <taxon>Tracheophyta</taxon>
        <taxon>Spermatophyta</taxon>
        <taxon>Magnoliopsida</taxon>
        <taxon>eudicotyledons</taxon>
        <taxon>Gunneridae</taxon>
        <taxon>Pentapetalae</taxon>
        <taxon>asterids</taxon>
        <taxon>lamiids</taxon>
        <taxon>Lamiales</taxon>
        <taxon>Oleaceae</taxon>
        <taxon>Oleeae</taxon>
        <taxon>Olea</taxon>
    </lineage>
</organism>
<dbReference type="OrthoDB" id="1658288at2759"/>
<dbReference type="InterPro" id="IPR055414">
    <property type="entry name" value="LRR_R13L4/SHOC2-like"/>
</dbReference>
<comment type="caution">
    <text evidence="14">The sequence shown here is derived from an EMBL/GenBank/DDBJ whole genome shotgun (WGS) entry which is preliminary data.</text>
</comment>
<dbReference type="Pfam" id="PF23559">
    <property type="entry name" value="WHD_DRP"/>
    <property type="match status" value="1"/>
</dbReference>
<dbReference type="Gene3D" id="1.10.8.430">
    <property type="entry name" value="Helical domain of apoptotic protease-activating factors"/>
    <property type="match status" value="1"/>
</dbReference>
<keyword evidence="15" id="KW-1185">Reference proteome</keyword>
<keyword evidence="8" id="KW-0547">Nucleotide-binding</keyword>
<evidence type="ECO:0000256" key="5">
    <source>
        <dbReference type="ARBA" id="ARBA00022614"/>
    </source>
</evidence>
<dbReference type="FunFam" id="3.40.50.300:FF:001091">
    <property type="entry name" value="Probable disease resistance protein At1g61300"/>
    <property type="match status" value="1"/>
</dbReference>
<evidence type="ECO:0000259" key="13">
    <source>
        <dbReference type="Pfam" id="PF23598"/>
    </source>
</evidence>
<dbReference type="InterPro" id="IPR036388">
    <property type="entry name" value="WH-like_DNA-bd_sf"/>
</dbReference>
<dbReference type="GO" id="GO:0009626">
    <property type="term" value="P:plant-type hypersensitive response"/>
    <property type="evidence" value="ECO:0007669"/>
    <property type="project" value="UniProtKB-KW"/>
</dbReference>
<keyword evidence="9" id="KW-0611">Plant defense</keyword>